<accession>A0A5B9PIF8</accession>
<dbReference type="Proteomes" id="UP000322214">
    <property type="component" value="Chromosome"/>
</dbReference>
<proteinExistence type="predicted"/>
<evidence type="ECO:0000313" key="3">
    <source>
        <dbReference type="EMBL" id="QEG25065.1"/>
    </source>
</evidence>
<feature type="coiled-coil region" evidence="1">
    <location>
        <begin position="474"/>
        <end position="501"/>
    </location>
</feature>
<evidence type="ECO:0000256" key="2">
    <source>
        <dbReference type="SAM" id="Phobius"/>
    </source>
</evidence>
<keyword evidence="2" id="KW-1133">Transmembrane helix</keyword>
<feature type="transmembrane region" description="Helical" evidence="2">
    <location>
        <begin position="32"/>
        <end position="52"/>
    </location>
</feature>
<keyword evidence="1" id="KW-0175">Coiled coil</keyword>
<reference evidence="3 4" key="1">
    <citation type="submission" date="2019-08" db="EMBL/GenBank/DDBJ databases">
        <title>Deep-cultivation of Planctomycetes and their phenomic and genomic characterization uncovers novel biology.</title>
        <authorList>
            <person name="Wiegand S."/>
            <person name="Jogler M."/>
            <person name="Boedeker C."/>
            <person name="Pinto D."/>
            <person name="Vollmers J."/>
            <person name="Rivas-Marin E."/>
            <person name="Kohn T."/>
            <person name="Peeters S.H."/>
            <person name="Heuer A."/>
            <person name="Rast P."/>
            <person name="Oberbeckmann S."/>
            <person name="Bunk B."/>
            <person name="Jeske O."/>
            <person name="Meyerdierks A."/>
            <person name="Storesund J.E."/>
            <person name="Kallscheuer N."/>
            <person name="Luecker S."/>
            <person name="Lage O.M."/>
            <person name="Pohl T."/>
            <person name="Merkel B.J."/>
            <person name="Hornburger P."/>
            <person name="Mueller R.-W."/>
            <person name="Bruemmer F."/>
            <person name="Labrenz M."/>
            <person name="Spormann A.M."/>
            <person name="Op den Camp H."/>
            <person name="Overmann J."/>
            <person name="Amann R."/>
            <person name="Jetten M.S.M."/>
            <person name="Mascher T."/>
            <person name="Medema M.H."/>
            <person name="Devos D.P."/>
            <person name="Kaster A.-K."/>
            <person name="Ovreas L."/>
            <person name="Rohde M."/>
            <person name="Galperin M.Y."/>
            <person name="Jogler C."/>
        </authorList>
    </citation>
    <scope>NUCLEOTIDE SEQUENCE [LARGE SCALE GENOMIC DNA]</scope>
    <source>
        <strain evidence="3 4">FC18</strain>
    </source>
</reference>
<keyword evidence="2" id="KW-0472">Membrane</keyword>
<dbReference type="EMBL" id="CP042912">
    <property type="protein sequence ID" value="QEG25065.1"/>
    <property type="molecule type" value="Genomic_DNA"/>
</dbReference>
<organism evidence="3 4">
    <name type="scientific">Mariniblastus fucicola</name>
    <dbReference type="NCBI Taxonomy" id="980251"/>
    <lineage>
        <taxon>Bacteria</taxon>
        <taxon>Pseudomonadati</taxon>
        <taxon>Planctomycetota</taxon>
        <taxon>Planctomycetia</taxon>
        <taxon>Pirellulales</taxon>
        <taxon>Pirellulaceae</taxon>
        <taxon>Mariniblastus</taxon>
    </lineage>
</organism>
<evidence type="ECO:0000256" key="1">
    <source>
        <dbReference type="SAM" id="Coils"/>
    </source>
</evidence>
<protein>
    <submittedName>
        <fullName evidence="3">Uncharacterized protein</fullName>
    </submittedName>
</protein>
<gene>
    <name evidence="3" type="ORF">MFFC18_49880</name>
</gene>
<evidence type="ECO:0000313" key="4">
    <source>
        <dbReference type="Proteomes" id="UP000322214"/>
    </source>
</evidence>
<dbReference type="RefSeq" id="WP_075084173.1">
    <property type="nucleotide sequence ID" value="NZ_CP042912.1"/>
</dbReference>
<name>A0A5B9PIF8_9BACT</name>
<dbReference type="KEGG" id="mff:MFFC18_49880"/>
<keyword evidence="4" id="KW-1185">Reference proteome</keyword>
<keyword evidence="2" id="KW-0812">Transmembrane</keyword>
<dbReference type="AlphaFoldDB" id="A0A5B9PIF8"/>
<sequence length="507" mass="57766">MILYAVLGLLFIAMIVLAVLSAKKDWHWLNPVLLVFIFLAGSAAMIAMAQTLHLRRTALKKLNTAEQRVATAEKNRQEMIFGDISSAEYGPNSLRGLSQQVELMQLGRGREWSGGTVENVDGEIKFTFPTEQPENEDANMSLNDVELFAFANDAQNRPVSFVGKFLVVEQTPKELFLKISVPIANWDEYRAPKAATWTLFERMPFDKHGIFRDLYRHLFPEEASLAASDFNIGKFRQFLTTNEFAIPAAKLGMDPASPEYERLIDEVSFDGLSLGTIDAWVDKAPNRQSERFEPTPAEVFIRYKFTGNSNETYTVDDKTGKLDTDGTFSVQGHAVDPLLHLSPGSESRDVSFRKDDIVEIDQRTAEGYQRPDGTQVPPFVDREPNVVVEDRIFRRKLVDFPYEMTNLYNRGFQAETDQQRLASNNEVQDTALQDLLKQQQERTREKIAIENDNNLLRNDLDRVSAILQQRDQQVAENARRIESLEMKLEELRRSIELRAQSISSSSR</sequence>